<feature type="transmembrane region" description="Helical" evidence="2">
    <location>
        <begin position="101"/>
        <end position="124"/>
    </location>
</feature>
<feature type="compositionally biased region" description="Basic and acidic residues" evidence="1">
    <location>
        <begin position="391"/>
        <end position="400"/>
    </location>
</feature>
<evidence type="ECO:0000313" key="3">
    <source>
        <dbReference type="EMBL" id="CCX30931.1"/>
    </source>
</evidence>
<dbReference type="GO" id="GO:0004721">
    <property type="term" value="F:phosphoprotein phosphatase activity"/>
    <property type="evidence" value="ECO:0007669"/>
    <property type="project" value="TreeGrafter"/>
</dbReference>
<dbReference type="EMBL" id="HF935497">
    <property type="protein sequence ID" value="CCX30931.1"/>
    <property type="molecule type" value="Genomic_DNA"/>
</dbReference>
<feature type="compositionally biased region" description="Polar residues" evidence="1">
    <location>
        <begin position="307"/>
        <end position="316"/>
    </location>
</feature>
<gene>
    <name evidence="3" type="ORF">PCON_09532</name>
</gene>
<keyword evidence="2" id="KW-0812">Transmembrane</keyword>
<dbReference type="OMA" id="ENWDEYR"/>
<accession>U4LTN1</accession>
<organism evidence="3 4">
    <name type="scientific">Pyronema omphalodes (strain CBS 100304)</name>
    <name type="common">Pyronema confluens</name>
    <dbReference type="NCBI Taxonomy" id="1076935"/>
    <lineage>
        <taxon>Eukaryota</taxon>
        <taxon>Fungi</taxon>
        <taxon>Dikarya</taxon>
        <taxon>Ascomycota</taxon>
        <taxon>Pezizomycotina</taxon>
        <taxon>Pezizomycetes</taxon>
        <taxon>Pezizales</taxon>
        <taxon>Pyronemataceae</taxon>
        <taxon>Pyronema</taxon>
    </lineage>
</organism>
<dbReference type="eggNOG" id="ENOG502QTI4">
    <property type="taxonomic scope" value="Eukaryota"/>
</dbReference>
<dbReference type="AlphaFoldDB" id="U4LTN1"/>
<feature type="transmembrane region" description="Helical" evidence="2">
    <location>
        <begin position="75"/>
        <end position="95"/>
    </location>
</feature>
<evidence type="ECO:0000256" key="2">
    <source>
        <dbReference type="SAM" id="Phobius"/>
    </source>
</evidence>
<dbReference type="OrthoDB" id="5599171at2759"/>
<dbReference type="GO" id="GO:0006998">
    <property type="term" value="P:nuclear envelope organization"/>
    <property type="evidence" value="ECO:0007669"/>
    <property type="project" value="TreeGrafter"/>
</dbReference>
<dbReference type="STRING" id="1076935.U4LTN1"/>
<keyword evidence="4" id="KW-1185">Reference proteome</keyword>
<name>U4LTN1_PYROM</name>
<feature type="region of interest" description="Disordered" evidence="1">
    <location>
        <begin position="288"/>
        <end position="400"/>
    </location>
</feature>
<sequence>MLSMTTSMDTSDLDLRVKGSLPSGSPPAYHQPPAQPKDPLEAAPSSPSQIYLNLLILEASLRSQYLNLLARRRKFTFFLLVLFLWISFFYYRFFILGGSPYYYFSLFEKLGLGGGVGTGVLYYATGLYHKTIVEPRRFVAIANRGIRGFNVKLVKQPLSYKEWINWWWDWYTFRAPPAPPLAATPASRRLSANTRRPVIPPVIGHRHTGSFSSAQAQRPVIKPGPSTDDDDDDDEVEEYLPGGLHVKLVIMPKGFSPDFREGWEVYRTEYWDKENEIRAVRREEIKRNRHKITPTKPATAEVKVRHSSISLRNRTPTPDPESKPVTGRPRRGSTASLKRRSLQGMPGVAGVSRASTPGDISDSGSTTSALGEGRNRTPRKTGKGRGKKRAPRNDESAVDD</sequence>
<feature type="compositionally biased region" description="Basic residues" evidence="1">
    <location>
        <begin position="376"/>
        <end position="390"/>
    </location>
</feature>
<keyword evidence="2" id="KW-0472">Membrane</keyword>
<dbReference type="Proteomes" id="UP000018144">
    <property type="component" value="Unassembled WGS sequence"/>
</dbReference>
<keyword evidence="2" id="KW-1133">Transmembrane helix</keyword>
<dbReference type="InterPro" id="IPR005605">
    <property type="entry name" value="Spo7"/>
</dbReference>
<reference evidence="3 4" key="1">
    <citation type="journal article" date="2013" name="PLoS Genet.">
        <title>The genome and development-dependent transcriptomes of Pyronema confluens: a window into fungal evolution.</title>
        <authorList>
            <person name="Traeger S."/>
            <person name="Altegoer F."/>
            <person name="Freitag M."/>
            <person name="Gabaldon T."/>
            <person name="Kempken F."/>
            <person name="Kumar A."/>
            <person name="Marcet-Houben M."/>
            <person name="Poggeler S."/>
            <person name="Stajich J.E."/>
            <person name="Nowrousian M."/>
        </authorList>
    </citation>
    <scope>NUCLEOTIDE SEQUENCE [LARGE SCALE GENOMIC DNA]</scope>
    <source>
        <strain evidence="4">CBS 100304</strain>
        <tissue evidence="3">Vegetative mycelium</tissue>
    </source>
</reference>
<dbReference type="GO" id="GO:0071595">
    <property type="term" value="C:Nem1-Spo7 phosphatase complex"/>
    <property type="evidence" value="ECO:0007669"/>
    <property type="project" value="TreeGrafter"/>
</dbReference>
<dbReference type="PANTHER" id="PTHR28249">
    <property type="entry name" value="SPORULATION-SPECIFIC PROTEIN SPO7"/>
    <property type="match status" value="1"/>
</dbReference>
<proteinExistence type="predicted"/>
<dbReference type="GO" id="GO:0019888">
    <property type="term" value="F:protein phosphatase regulator activity"/>
    <property type="evidence" value="ECO:0007669"/>
    <property type="project" value="InterPro"/>
</dbReference>
<dbReference type="Pfam" id="PF03907">
    <property type="entry name" value="Spo7"/>
    <property type="match status" value="1"/>
</dbReference>
<dbReference type="PANTHER" id="PTHR28249:SF1">
    <property type="entry name" value="SPORULATION-SPECIFIC PROTEIN SPO7"/>
    <property type="match status" value="1"/>
</dbReference>
<evidence type="ECO:0000313" key="4">
    <source>
        <dbReference type="Proteomes" id="UP000018144"/>
    </source>
</evidence>
<evidence type="ECO:0000256" key="1">
    <source>
        <dbReference type="SAM" id="MobiDB-lite"/>
    </source>
</evidence>
<feature type="region of interest" description="Disordered" evidence="1">
    <location>
        <begin position="21"/>
        <end position="44"/>
    </location>
</feature>
<feature type="region of interest" description="Disordered" evidence="1">
    <location>
        <begin position="202"/>
        <end position="235"/>
    </location>
</feature>
<protein>
    <submittedName>
        <fullName evidence="3">Similar to Sporulation-specific protein spo7 acc. no. Q9USQ0</fullName>
    </submittedName>
</protein>